<dbReference type="Gene3D" id="3.30.420.10">
    <property type="entry name" value="Ribonuclease H-like superfamily/Ribonuclease H"/>
    <property type="match status" value="1"/>
</dbReference>
<accession>A0A1H3N8S4</accession>
<dbReference type="Pfam" id="PF00929">
    <property type="entry name" value="RNase_T"/>
    <property type="match status" value="1"/>
</dbReference>
<keyword evidence="1" id="KW-0540">Nuclease</keyword>
<evidence type="ECO:0000313" key="5">
    <source>
        <dbReference type="EMBL" id="SDY84619.1"/>
    </source>
</evidence>
<dbReference type="InterPro" id="IPR012337">
    <property type="entry name" value="RNaseH-like_sf"/>
</dbReference>
<dbReference type="SUPFAM" id="SSF53098">
    <property type="entry name" value="Ribonuclease H-like"/>
    <property type="match status" value="1"/>
</dbReference>
<dbReference type="STRING" id="321339.SAMN05444340_12112"/>
<evidence type="ECO:0000256" key="2">
    <source>
        <dbReference type="ARBA" id="ARBA00022801"/>
    </source>
</evidence>
<name>A0A1H3N8S4_9RHOB</name>
<reference evidence="5 6" key="1">
    <citation type="submission" date="2016-10" db="EMBL/GenBank/DDBJ databases">
        <authorList>
            <person name="de Groot N.N."/>
        </authorList>
    </citation>
    <scope>NUCLEOTIDE SEQUENCE [LARGE SCALE GENOMIC DNA]</scope>
    <source>
        <strain evidence="5 6">DSM 26880</strain>
    </source>
</reference>
<keyword evidence="3 5" id="KW-0269">Exonuclease</keyword>
<protein>
    <submittedName>
        <fullName evidence="5">Exonuclease</fullName>
    </submittedName>
</protein>
<proteinExistence type="predicted"/>
<dbReference type="GO" id="GO:0006259">
    <property type="term" value="P:DNA metabolic process"/>
    <property type="evidence" value="ECO:0007669"/>
    <property type="project" value="UniProtKB-ARBA"/>
</dbReference>
<keyword evidence="2" id="KW-0378">Hydrolase</keyword>
<dbReference type="EMBL" id="FNPF01000021">
    <property type="protein sequence ID" value="SDY84619.1"/>
    <property type="molecule type" value="Genomic_DNA"/>
</dbReference>
<dbReference type="GO" id="GO:0003676">
    <property type="term" value="F:nucleic acid binding"/>
    <property type="evidence" value="ECO:0007669"/>
    <property type="project" value="InterPro"/>
</dbReference>
<evidence type="ECO:0000313" key="6">
    <source>
        <dbReference type="Proteomes" id="UP000199286"/>
    </source>
</evidence>
<dbReference type="AlphaFoldDB" id="A0A1H3N8S4"/>
<dbReference type="GO" id="GO:0008408">
    <property type="term" value="F:3'-5' exonuclease activity"/>
    <property type="evidence" value="ECO:0007669"/>
    <property type="project" value="TreeGrafter"/>
</dbReference>
<dbReference type="PANTHER" id="PTHR30231">
    <property type="entry name" value="DNA POLYMERASE III SUBUNIT EPSILON"/>
    <property type="match status" value="1"/>
</dbReference>
<organism evidence="5 6">
    <name type="scientific">Citreimonas salinaria</name>
    <dbReference type="NCBI Taxonomy" id="321339"/>
    <lineage>
        <taxon>Bacteria</taxon>
        <taxon>Pseudomonadati</taxon>
        <taxon>Pseudomonadota</taxon>
        <taxon>Alphaproteobacteria</taxon>
        <taxon>Rhodobacterales</taxon>
        <taxon>Roseobacteraceae</taxon>
        <taxon>Citreimonas</taxon>
    </lineage>
</organism>
<evidence type="ECO:0000256" key="3">
    <source>
        <dbReference type="ARBA" id="ARBA00022839"/>
    </source>
</evidence>
<feature type="domain" description="Exonuclease" evidence="4">
    <location>
        <begin position="11"/>
        <end position="161"/>
    </location>
</feature>
<dbReference type="InterPro" id="IPR013520">
    <property type="entry name" value="Ribonucl_H"/>
</dbReference>
<sequence length="170" mass="19128">MTTVNLDRIAFLDLEASGLGPDSWPIEVGVAWLDGRRVIRHSSLIRPRAEWPEDAWSQVSAQVHGIPRSVLNDAPDADEVAEWFLDLVGDRALVSDAPDHDGMWLQRLLRERRDIFLLHDVLLRAFGEEGEVAPGRLHRAYKNRRSSKPSHRAGDDAAAHAHAWRAALRP</sequence>
<evidence type="ECO:0000259" key="4">
    <source>
        <dbReference type="Pfam" id="PF00929"/>
    </source>
</evidence>
<gene>
    <name evidence="5" type="ORF">SAMN05444340_12112</name>
</gene>
<dbReference type="InterPro" id="IPR036397">
    <property type="entry name" value="RNaseH_sf"/>
</dbReference>
<dbReference type="Proteomes" id="UP000199286">
    <property type="component" value="Unassembled WGS sequence"/>
</dbReference>
<keyword evidence="6" id="KW-1185">Reference proteome</keyword>
<evidence type="ECO:0000256" key="1">
    <source>
        <dbReference type="ARBA" id="ARBA00022722"/>
    </source>
</evidence>
<dbReference type="PANTHER" id="PTHR30231:SF4">
    <property type="entry name" value="PROTEIN NEN2"/>
    <property type="match status" value="1"/>
</dbReference>